<dbReference type="EMBL" id="JBHSON010000099">
    <property type="protein sequence ID" value="MFC5752909.1"/>
    <property type="molecule type" value="Genomic_DNA"/>
</dbReference>
<evidence type="ECO:0000313" key="1">
    <source>
        <dbReference type="EMBL" id="MFC5752909.1"/>
    </source>
</evidence>
<sequence>MPHRPPPRAGPNALAELLGPTRARILATITVATPTATLQRETGMAP</sequence>
<name>A0ABW1AEE7_9ACTN</name>
<reference evidence="2" key="1">
    <citation type="journal article" date="2019" name="Int. J. Syst. Evol. Microbiol.">
        <title>The Global Catalogue of Microorganisms (GCM) 10K type strain sequencing project: providing services to taxonomists for standard genome sequencing and annotation.</title>
        <authorList>
            <consortium name="The Broad Institute Genomics Platform"/>
            <consortium name="The Broad Institute Genome Sequencing Center for Infectious Disease"/>
            <person name="Wu L."/>
            <person name="Ma J."/>
        </authorList>
    </citation>
    <scope>NUCLEOTIDE SEQUENCE [LARGE SCALE GENOMIC DNA]</scope>
    <source>
        <strain evidence="2">KCTC 42087</strain>
    </source>
</reference>
<keyword evidence="2" id="KW-1185">Reference proteome</keyword>
<protein>
    <recommendedName>
        <fullName evidence="3">ArsR family transcriptional regulator</fullName>
    </recommendedName>
</protein>
<dbReference type="Proteomes" id="UP001596074">
    <property type="component" value="Unassembled WGS sequence"/>
</dbReference>
<evidence type="ECO:0000313" key="2">
    <source>
        <dbReference type="Proteomes" id="UP001596074"/>
    </source>
</evidence>
<proteinExistence type="predicted"/>
<dbReference type="RefSeq" id="WP_378289382.1">
    <property type="nucleotide sequence ID" value="NZ_JBHSON010000099.1"/>
</dbReference>
<accession>A0ABW1AEE7</accession>
<organism evidence="1 2">
    <name type="scientific">Actinomadura rugatobispora</name>
    <dbReference type="NCBI Taxonomy" id="1994"/>
    <lineage>
        <taxon>Bacteria</taxon>
        <taxon>Bacillati</taxon>
        <taxon>Actinomycetota</taxon>
        <taxon>Actinomycetes</taxon>
        <taxon>Streptosporangiales</taxon>
        <taxon>Thermomonosporaceae</taxon>
        <taxon>Actinomadura</taxon>
    </lineage>
</organism>
<comment type="caution">
    <text evidence="1">The sequence shown here is derived from an EMBL/GenBank/DDBJ whole genome shotgun (WGS) entry which is preliminary data.</text>
</comment>
<gene>
    <name evidence="1" type="ORF">ACFPZN_45465</name>
</gene>
<evidence type="ECO:0008006" key="3">
    <source>
        <dbReference type="Google" id="ProtNLM"/>
    </source>
</evidence>